<comment type="caution">
    <text evidence="2">The sequence shown here is derived from an EMBL/GenBank/DDBJ whole genome shotgun (WGS) entry which is preliminary data.</text>
</comment>
<feature type="compositionally biased region" description="Polar residues" evidence="1">
    <location>
        <begin position="496"/>
        <end position="508"/>
    </location>
</feature>
<feature type="compositionally biased region" description="Polar residues" evidence="1">
    <location>
        <begin position="62"/>
        <end position="90"/>
    </location>
</feature>
<reference evidence="2 3" key="2">
    <citation type="journal article" date="2019" name="G3 (Bethesda)">
        <title>Hybrid Assembly of the Genome of the Entomopathogenic Nematode Steinernema carpocapsae Identifies the X-Chromosome.</title>
        <authorList>
            <person name="Serra L."/>
            <person name="Macchietto M."/>
            <person name="Macias-Munoz A."/>
            <person name="McGill C.J."/>
            <person name="Rodriguez I.M."/>
            <person name="Rodriguez B."/>
            <person name="Murad R."/>
            <person name="Mortazavi A."/>
        </authorList>
    </citation>
    <scope>NUCLEOTIDE SEQUENCE [LARGE SCALE GENOMIC DNA]</scope>
    <source>
        <strain evidence="2 3">ALL</strain>
    </source>
</reference>
<evidence type="ECO:0000313" key="3">
    <source>
        <dbReference type="Proteomes" id="UP000298663"/>
    </source>
</evidence>
<dbReference type="Proteomes" id="UP000298663">
    <property type="component" value="Unassembled WGS sequence"/>
</dbReference>
<gene>
    <name evidence="2" type="ORF">L596_019646</name>
</gene>
<keyword evidence="3" id="KW-1185">Reference proteome</keyword>
<feature type="region of interest" description="Disordered" evidence="1">
    <location>
        <begin position="496"/>
        <end position="558"/>
    </location>
</feature>
<reference evidence="2 3" key="1">
    <citation type="journal article" date="2015" name="Genome Biol.">
        <title>Comparative genomics of Steinernema reveals deeply conserved gene regulatory networks.</title>
        <authorList>
            <person name="Dillman A.R."/>
            <person name="Macchietto M."/>
            <person name="Porter C.F."/>
            <person name="Rogers A."/>
            <person name="Williams B."/>
            <person name="Antoshechkin I."/>
            <person name="Lee M.M."/>
            <person name="Goodwin Z."/>
            <person name="Lu X."/>
            <person name="Lewis E.E."/>
            <person name="Goodrich-Blair H."/>
            <person name="Stock S.P."/>
            <person name="Adams B.J."/>
            <person name="Sternberg P.W."/>
            <person name="Mortazavi A."/>
        </authorList>
    </citation>
    <scope>NUCLEOTIDE SEQUENCE [LARGE SCALE GENOMIC DNA]</scope>
    <source>
        <strain evidence="2 3">ALL</strain>
    </source>
</reference>
<dbReference type="AlphaFoldDB" id="A0A4U5MR92"/>
<name>A0A4U5MR92_STECR</name>
<feature type="compositionally biased region" description="Polar residues" evidence="1">
    <location>
        <begin position="454"/>
        <end position="473"/>
    </location>
</feature>
<feature type="region of interest" description="Disordered" evidence="1">
    <location>
        <begin position="381"/>
        <end position="407"/>
    </location>
</feature>
<dbReference type="EMBL" id="AZBU02000006">
    <property type="protein sequence ID" value="TKR72144.1"/>
    <property type="molecule type" value="Genomic_DNA"/>
</dbReference>
<sequence>MPPPSVPCHCSSNAPSTSMAQEPIQSVSVKKEARETPTASATPQHRMLTRRSVATEPHNNEKSATPSSSISRQQNPPAPRHNNTAHQDQQAVSIARDQGAMNSLVLAEAMRQQRRETPLIQSAYHSPHNFVATSAAPYGQQFVPVVPPPHQTAQQQDSSAVNAATLEYVMRAVSQAREMTPSLAFPVQNSASAQYGYPDLSSRAPSLQPHDHNQATVTTAERRRSGRLHPAVSAANDESSSMTEPPAPSQIPTINSVYVPPQQNLSSSLLLSQSWEAQRQRQLREMSETPSMSGLFLPTVLADSLPQVAPPTPSLPFMSTDATQFLSQELQLLQQQNLLQQLAASWINSASSSNPVGSMFPQASPATVTGAGQIVANASQAPVPSQGSHYGNLAGQTSSAGPRRSNPSARISYALQTPYARPQPHDEMRMMYNKAASGAPNEDPRAMSCRSVMPDQQQPQPQRSFSAQGNRPGQIQGGIPYEFLMQNWPGSLASSRAASVAPGQQSREPSVFHSRAGFLTPNQVLRESSASREMLQQPRRSRQESQQGTSKTGTTTLTKTQVARILAMPRVSYANFMTPVQSKNIFKQPVSTVPPLLRPVASEFQPLLMCYAWKS</sequence>
<feature type="region of interest" description="Disordered" evidence="1">
    <location>
        <begin position="196"/>
        <end position="248"/>
    </location>
</feature>
<feature type="compositionally biased region" description="Polar residues" evidence="1">
    <location>
        <begin position="10"/>
        <end position="28"/>
    </location>
</feature>
<protein>
    <submittedName>
        <fullName evidence="2">Uncharacterized protein</fullName>
    </submittedName>
</protein>
<feature type="region of interest" description="Disordered" evidence="1">
    <location>
        <begin position="436"/>
        <end position="477"/>
    </location>
</feature>
<feature type="region of interest" description="Disordered" evidence="1">
    <location>
        <begin position="1"/>
        <end position="90"/>
    </location>
</feature>
<evidence type="ECO:0000313" key="2">
    <source>
        <dbReference type="EMBL" id="TKR72144.1"/>
    </source>
</evidence>
<evidence type="ECO:0000256" key="1">
    <source>
        <dbReference type="SAM" id="MobiDB-lite"/>
    </source>
</evidence>
<feature type="compositionally biased region" description="Low complexity" evidence="1">
    <location>
        <begin position="544"/>
        <end position="558"/>
    </location>
</feature>
<organism evidence="2 3">
    <name type="scientific">Steinernema carpocapsae</name>
    <name type="common">Entomopathogenic nematode</name>
    <dbReference type="NCBI Taxonomy" id="34508"/>
    <lineage>
        <taxon>Eukaryota</taxon>
        <taxon>Metazoa</taxon>
        <taxon>Ecdysozoa</taxon>
        <taxon>Nematoda</taxon>
        <taxon>Chromadorea</taxon>
        <taxon>Rhabditida</taxon>
        <taxon>Tylenchina</taxon>
        <taxon>Panagrolaimomorpha</taxon>
        <taxon>Strongyloidoidea</taxon>
        <taxon>Steinernematidae</taxon>
        <taxon>Steinernema</taxon>
    </lineage>
</organism>
<proteinExistence type="predicted"/>
<accession>A0A4U5MR92</accession>